<dbReference type="GO" id="GO:0050660">
    <property type="term" value="F:flavin adenine dinucleotide binding"/>
    <property type="evidence" value="ECO:0007669"/>
    <property type="project" value="TreeGrafter"/>
</dbReference>
<dbReference type="GO" id="GO:0016491">
    <property type="term" value="F:oxidoreductase activity"/>
    <property type="evidence" value="ECO:0007669"/>
    <property type="project" value="InterPro"/>
</dbReference>
<dbReference type="NCBIfam" id="NF005545">
    <property type="entry name" value="PRK07208.1-1"/>
    <property type="match status" value="1"/>
</dbReference>
<dbReference type="GO" id="GO:0005829">
    <property type="term" value="C:cytosol"/>
    <property type="evidence" value="ECO:0007669"/>
    <property type="project" value="TreeGrafter"/>
</dbReference>
<dbReference type="GO" id="GO:0008767">
    <property type="term" value="F:UDP-galactopyranose mutase activity"/>
    <property type="evidence" value="ECO:0007669"/>
    <property type="project" value="TreeGrafter"/>
</dbReference>
<dbReference type="PANTHER" id="PTHR21197">
    <property type="entry name" value="UDP-GALACTOPYRANOSE MUTASE"/>
    <property type="match status" value="1"/>
</dbReference>
<evidence type="ECO:0000313" key="3">
    <source>
        <dbReference type="Proteomes" id="UP000178501"/>
    </source>
</evidence>
<feature type="domain" description="Amine oxidase" evidence="1">
    <location>
        <begin position="16"/>
        <end position="453"/>
    </location>
</feature>
<dbReference type="InterPro" id="IPR002937">
    <property type="entry name" value="Amino_oxidase"/>
</dbReference>
<dbReference type="SUPFAM" id="SSF51971">
    <property type="entry name" value="Nucleotide-binding domain"/>
    <property type="match status" value="1"/>
</dbReference>
<dbReference type="PANTHER" id="PTHR21197:SF0">
    <property type="entry name" value="UDP-GALACTOPYRANOSE MUTASE"/>
    <property type="match status" value="1"/>
</dbReference>
<protein>
    <submittedName>
        <fullName evidence="2">FAD-dependent oxidoreductase</fullName>
    </submittedName>
</protein>
<dbReference type="Gene3D" id="3.50.50.60">
    <property type="entry name" value="FAD/NAD(P)-binding domain"/>
    <property type="match status" value="1"/>
</dbReference>
<dbReference type="Proteomes" id="UP000178501">
    <property type="component" value="Unassembled WGS sequence"/>
</dbReference>
<organism evidence="2 3">
    <name type="scientific">Candidatus Buchananbacteria bacterium RIFCSPHIGHO2_02_FULL_45_11b</name>
    <dbReference type="NCBI Taxonomy" id="1797541"/>
    <lineage>
        <taxon>Bacteria</taxon>
        <taxon>Candidatus Buchananiibacteriota</taxon>
    </lineage>
</organism>
<reference evidence="2 3" key="1">
    <citation type="journal article" date="2016" name="Nat. Commun.">
        <title>Thousands of microbial genomes shed light on interconnected biogeochemical processes in an aquifer system.</title>
        <authorList>
            <person name="Anantharaman K."/>
            <person name="Brown C.T."/>
            <person name="Hug L.A."/>
            <person name="Sharon I."/>
            <person name="Castelle C.J."/>
            <person name="Probst A.J."/>
            <person name="Thomas B.C."/>
            <person name="Singh A."/>
            <person name="Wilkins M.J."/>
            <person name="Karaoz U."/>
            <person name="Brodie E.L."/>
            <person name="Williams K.H."/>
            <person name="Hubbard S.S."/>
            <person name="Banfield J.F."/>
        </authorList>
    </citation>
    <scope>NUCLEOTIDE SEQUENCE [LARGE SCALE GENOMIC DNA]</scope>
</reference>
<dbReference type="EMBL" id="MHIK01000064">
    <property type="protein sequence ID" value="OGY50289.1"/>
    <property type="molecule type" value="Genomic_DNA"/>
</dbReference>
<evidence type="ECO:0000259" key="1">
    <source>
        <dbReference type="Pfam" id="PF01593"/>
    </source>
</evidence>
<accession>A0A1G1YDD9</accession>
<dbReference type="Pfam" id="PF01593">
    <property type="entry name" value="Amino_oxidase"/>
    <property type="match status" value="1"/>
</dbReference>
<dbReference type="InterPro" id="IPR036188">
    <property type="entry name" value="FAD/NAD-bd_sf"/>
</dbReference>
<dbReference type="NCBIfam" id="NF005548">
    <property type="entry name" value="PRK07208.1-4"/>
    <property type="match status" value="1"/>
</dbReference>
<dbReference type="AlphaFoldDB" id="A0A1G1YDD9"/>
<sequence length="475" mass="54232">MNQDSKKIIIMGAGPAGLAAGLELAKNRQSVLIAEADNQVGGISRTVNYKGYNFDIGGHRFFTKEKEVQELWQEILPDDFLKRPRLSRIYYNNKFFYYPLKPFDALKNIGLIKSFGIVISYAATRLKYYLGPKIPALSFEDWVSRRFGKKLFNIFFKTYTEKVWGIPTDQIGAEWASQRIKGLSLLRALKDAFFPDKNKLTSLIDEFSYPRFGCGMMYDRLAEIYKDQGGELSLNSRVAGVNIENDKVKSVILQTPGGSKEELADYFISTIPLPELIKIIKPQAPKEILAAAGKLKFRAFISVCLIIDQPEIFPDTWIYIHSPEVKVGRIQNFKQWSPYLVPDPSKTTLGLEYFCFAGDELWQMSNESLIKLAEKELEKIGLGRTQDVIDGFVVKLKNVYPIYQIGYQEPLKKIINYLQGIKNLQIIGRGGIFRYNNMDHSILTGLYAARNILGGNYDILNINLEEEYHEMARKN</sequence>
<evidence type="ECO:0000313" key="2">
    <source>
        <dbReference type="EMBL" id="OGY50289.1"/>
    </source>
</evidence>
<name>A0A1G1YDD9_9BACT</name>
<gene>
    <name evidence="2" type="ORF">A3J65_04640</name>
</gene>
<proteinExistence type="predicted"/>
<comment type="caution">
    <text evidence="2">The sequence shown here is derived from an EMBL/GenBank/DDBJ whole genome shotgun (WGS) entry which is preliminary data.</text>
</comment>